<dbReference type="GO" id="GO:0016788">
    <property type="term" value="F:hydrolase activity, acting on ester bonds"/>
    <property type="evidence" value="ECO:0007669"/>
    <property type="project" value="TreeGrafter"/>
</dbReference>
<gene>
    <name evidence="3" type="ORF">FIV46_07475</name>
</gene>
<protein>
    <submittedName>
        <fullName evidence="3">Alpha/beta hydrolase</fullName>
    </submittedName>
</protein>
<dbReference type="InterPro" id="IPR052558">
    <property type="entry name" value="Siderophore_Hydrolase_D"/>
</dbReference>
<evidence type="ECO:0000313" key="4">
    <source>
        <dbReference type="Proteomes" id="UP000319148"/>
    </source>
</evidence>
<organism evidence="3 4">
    <name type="scientific">Emcibacter nanhaiensis</name>
    <dbReference type="NCBI Taxonomy" id="1505037"/>
    <lineage>
        <taxon>Bacteria</taxon>
        <taxon>Pseudomonadati</taxon>
        <taxon>Pseudomonadota</taxon>
        <taxon>Alphaproteobacteria</taxon>
        <taxon>Emcibacterales</taxon>
        <taxon>Emcibacteraceae</taxon>
        <taxon>Emcibacter</taxon>
    </lineage>
</organism>
<dbReference type="PANTHER" id="PTHR40841">
    <property type="entry name" value="SIDEROPHORE TRIACETYLFUSARININE C ESTERASE"/>
    <property type="match status" value="1"/>
</dbReference>
<sequence length="395" mass="43800">MGQAANHRCLLKKQNFVFEAGQRGGSCHAAHARPDYNGVEFACWGYGSHGITISIAAVMTMTHIKPGAGELCLSNRTVHRNSFVIWGEIGHCEQTSMLKMRGYNMKVLIKFVSTALVLLVGNVQSVAGTVGQQVVQEAGAQKSYAMPRTQVVPVPDTKADRQYELYVKLPEDYQKNTDLKYPVIYTTDAIWHMDMLSGATDYLMPDVILVGISWQKDLDGEVAYASRFRDYSLEKVAGSKTPRGEAANHLSFIRDDVIKYVEDNYRADPGERTYFGYSLGGVFGAYVLLAEPETFKHYILGSPALGPRSAKYLDALEGKMAPRQKEFNANVFLSIGELEKSQMEVTKDLVSVLQRRSQAGLTLTGLEVMEDSDHGTAFPVTVIRSIKWLSQQSSE</sequence>
<dbReference type="Gene3D" id="3.40.50.1820">
    <property type="entry name" value="alpha/beta hydrolase"/>
    <property type="match status" value="1"/>
</dbReference>
<dbReference type="AlphaFoldDB" id="A0A501PNL1"/>
<name>A0A501PNL1_9PROT</name>
<reference evidence="4" key="1">
    <citation type="submission" date="2019-06" db="EMBL/GenBank/DDBJ databases">
        <title>The complete genome of Emcibacter congregatus ZYLT.</title>
        <authorList>
            <person name="Zhao Z."/>
        </authorList>
    </citation>
    <scope>NUCLEOTIDE SEQUENCE [LARGE SCALE GENOMIC DNA]</scope>
    <source>
        <strain evidence="4">MCCC 1A06723</strain>
    </source>
</reference>
<comment type="similarity">
    <text evidence="1">Belongs to the esterase D family.</text>
</comment>
<dbReference type="SUPFAM" id="SSF53474">
    <property type="entry name" value="alpha/beta-Hydrolases"/>
    <property type="match status" value="1"/>
</dbReference>
<evidence type="ECO:0000256" key="2">
    <source>
        <dbReference type="ARBA" id="ARBA00022801"/>
    </source>
</evidence>
<keyword evidence="2 3" id="KW-0378">Hydrolase</keyword>
<dbReference type="OrthoDB" id="5523653at2"/>
<evidence type="ECO:0000313" key="3">
    <source>
        <dbReference type="EMBL" id="TPD62029.1"/>
    </source>
</evidence>
<proteinExistence type="inferred from homology"/>
<dbReference type="Proteomes" id="UP000319148">
    <property type="component" value="Unassembled WGS sequence"/>
</dbReference>
<dbReference type="InterPro" id="IPR029058">
    <property type="entry name" value="AB_hydrolase_fold"/>
</dbReference>
<comment type="caution">
    <text evidence="3">The sequence shown here is derived from an EMBL/GenBank/DDBJ whole genome shotgun (WGS) entry which is preliminary data.</text>
</comment>
<dbReference type="InterPro" id="IPR000801">
    <property type="entry name" value="Esterase-like"/>
</dbReference>
<accession>A0A501PNL1</accession>
<dbReference type="Pfam" id="PF00756">
    <property type="entry name" value="Esterase"/>
    <property type="match status" value="1"/>
</dbReference>
<evidence type="ECO:0000256" key="1">
    <source>
        <dbReference type="ARBA" id="ARBA00005622"/>
    </source>
</evidence>
<keyword evidence="4" id="KW-1185">Reference proteome</keyword>
<dbReference type="PANTHER" id="PTHR40841:SF2">
    <property type="entry name" value="SIDEROPHORE-DEGRADING ESTERASE (EUROFUNG)"/>
    <property type="match status" value="1"/>
</dbReference>
<dbReference type="EMBL" id="VFIY01000005">
    <property type="protein sequence ID" value="TPD62029.1"/>
    <property type="molecule type" value="Genomic_DNA"/>
</dbReference>